<dbReference type="Proteomes" id="UP001139522">
    <property type="component" value="Unassembled WGS sequence"/>
</dbReference>
<evidence type="ECO:0000313" key="3">
    <source>
        <dbReference type="Proteomes" id="UP001139522"/>
    </source>
</evidence>
<dbReference type="InterPro" id="IPR016181">
    <property type="entry name" value="Acyl_CoA_acyltransferase"/>
</dbReference>
<name>A0ABT5WCL3_9GAMM</name>
<evidence type="ECO:0000259" key="1">
    <source>
        <dbReference type="PROSITE" id="PS51186"/>
    </source>
</evidence>
<evidence type="ECO:0000313" key="2">
    <source>
        <dbReference type="EMBL" id="MDE8602561.1"/>
    </source>
</evidence>
<organism evidence="2 3">
    <name type="scientific">Marinomonas maritima</name>
    <dbReference type="NCBI Taxonomy" id="2940935"/>
    <lineage>
        <taxon>Bacteria</taxon>
        <taxon>Pseudomonadati</taxon>
        <taxon>Pseudomonadota</taxon>
        <taxon>Gammaproteobacteria</taxon>
        <taxon>Oceanospirillales</taxon>
        <taxon>Oceanospirillaceae</taxon>
        <taxon>Marinomonas</taxon>
    </lineage>
</organism>
<dbReference type="EMBL" id="JAMZEG020000002">
    <property type="protein sequence ID" value="MDE8602561.1"/>
    <property type="molecule type" value="Genomic_DNA"/>
</dbReference>
<feature type="domain" description="N-acetyltransferase" evidence="1">
    <location>
        <begin position="11"/>
        <end position="145"/>
    </location>
</feature>
<proteinExistence type="predicted"/>
<protein>
    <submittedName>
        <fullName evidence="2">GNAT family N-acetyltransferase</fullName>
    </submittedName>
</protein>
<reference evidence="2" key="1">
    <citation type="submission" date="2023-01" db="EMBL/GenBank/DDBJ databases">
        <title>Psychroserpens sp. MSW6 and Marinomonas sp. RSW2, isolated from seawater.</title>
        <authorList>
            <person name="Kristyanto S."/>
            <person name="Jung J."/>
            <person name="Kim J.M."/>
            <person name="Jeon C.O."/>
        </authorList>
    </citation>
    <scope>NUCLEOTIDE SEQUENCE</scope>
    <source>
        <strain evidence="2">RSW2</strain>
    </source>
</reference>
<gene>
    <name evidence="2" type="ORF">M3I01_006430</name>
</gene>
<comment type="caution">
    <text evidence="2">The sequence shown here is derived from an EMBL/GenBank/DDBJ whole genome shotgun (WGS) entry which is preliminary data.</text>
</comment>
<dbReference type="CDD" id="cd04301">
    <property type="entry name" value="NAT_SF"/>
    <property type="match status" value="1"/>
</dbReference>
<dbReference type="Pfam" id="PF13673">
    <property type="entry name" value="Acetyltransf_10"/>
    <property type="match status" value="1"/>
</dbReference>
<dbReference type="InterPro" id="IPR000182">
    <property type="entry name" value="GNAT_dom"/>
</dbReference>
<dbReference type="Gene3D" id="3.40.630.30">
    <property type="match status" value="1"/>
</dbReference>
<sequence>MSTVSNGSLINTPWEIRRITVAAALPIRHRVLWPNKNMEECRVEDDDSGEHFGVFINETLVCVASIFMTKGIARLRKFATIEEYQNKGIGRFVLKHIMDFVEQQSASVFWCDARENAMSFYEKFGMSAQGERFFKDDIPYRKMAVTFPVSIRKDTLIEK</sequence>
<keyword evidence="3" id="KW-1185">Reference proteome</keyword>
<dbReference type="SUPFAM" id="SSF55729">
    <property type="entry name" value="Acyl-CoA N-acyltransferases (Nat)"/>
    <property type="match status" value="1"/>
</dbReference>
<dbReference type="PROSITE" id="PS51186">
    <property type="entry name" value="GNAT"/>
    <property type="match status" value="1"/>
</dbReference>
<dbReference type="RefSeq" id="WP_255894905.1">
    <property type="nucleotide sequence ID" value="NZ_JAMZEG020000002.1"/>
</dbReference>
<accession>A0ABT5WCL3</accession>